<comment type="similarity">
    <text evidence="1">Belongs to the transferase hexapeptide repeat family.</text>
</comment>
<organism evidence="5 6">
    <name type="scientific">Acinetobacter beijerinckii ANC 3835</name>
    <dbReference type="NCBI Taxonomy" id="1217649"/>
    <lineage>
        <taxon>Bacteria</taxon>
        <taxon>Pseudomonadati</taxon>
        <taxon>Pseudomonadota</taxon>
        <taxon>Gammaproteobacteria</taxon>
        <taxon>Moraxellales</taxon>
        <taxon>Moraxellaceae</taxon>
        <taxon>Acinetobacter</taxon>
    </lineage>
</organism>
<dbReference type="PANTHER" id="PTHR43300">
    <property type="entry name" value="ACETYLTRANSFERASE"/>
    <property type="match status" value="1"/>
</dbReference>
<keyword evidence="2" id="KW-0808">Transferase</keyword>
<dbReference type="PROSITE" id="PS00101">
    <property type="entry name" value="HEXAPEP_TRANSFERASES"/>
    <property type="match status" value="1"/>
</dbReference>
<protein>
    <recommendedName>
        <fullName evidence="7">Acetyltransferase</fullName>
    </recommendedName>
</protein>
<dbReference type="RefSeq" id="WP_005053120.1">
    <property type="nucleotide sequence ID" value="NZ_KB849759.1"/>
</dbReference>
<dbReference type="CDD" id="cd03349">
    <property type="entry name" value="LbH_XAT"/>
    <property type="match status" value="1"/>
</dbReference>
<dbReference type="InterPro" id="IPR050179">
    <property type="entry name" value="Trans_hexapeptide_repeat"/>
</dbReference>
<dbReference type="SUPFAM" id="SSF51161">
    <property type="entry name" value="Trimeric LpxA-like enzymes"/>
    <property type="match status" value="1"/>
</dbReference>
<gene>
    <name evidence="5" type="ORF">F934_01175</name>
</gene>
<dbReference type="Proteomes" id="UP000018417">
    <property type="component" value="Unassembled WGS sequence"/>
</dbReference>
<reference evidence="5 6" key="1">
    <citation type="submission" date="2013-02" db="EMBL/GenBank/DDBJ databases">
        <title>The Genome Sequence of Acinetobacter beijerinckii ANC 3835.</title>
        <authorList>
            <consortium name="The Broad Institute Genome Sequencing Platform"/>
            <consortium name="The Broad Institute Genome Sequencing Center for Infectious Disease"/>
            <person name="Cerqueira G."/>
            <person name="Feldgarden M."/>
            <person name="Courvalin P."/>
            <person name="Perichon B."/>
            <person name="Grillot-Courvalin C."/>
            <person name="Clermont D."/>
            <person name="Rocha E."/>
            <person name="Yoon E.-J."/>
            <person name="Nemec A."/>
            <person name="Walker B."/>
            <person name="Young S.K."/>
            <person name="Zeng Q."/>
            <person name="Gargeya S."/>
            <person name="Fitzgerald M."/>
            <person name="Haas B."/>
            <person name="Abouelleil A."/>
            <person name="Alvarado L."/>
            <person name="Arachchi H.M."/>
            <person name="Berlin A.M."/>
            <person name="Chapman S.B."/>
            <person name="Dewar J."/>
            <person name="Goldberg J."/>
            <person name="Griggs A."/>
            <person name="Gujja S."/>
            <person name="Hansen M."/>
            <person name="Howarth C."/>
            <person name="Imamovic A."/>
            <person name="Larimer J."/>
            <person name="McCowan C."/>
            <person name="Murphy C."/>
            <person name="Neiman D."/>
            <person name="Pearson M."/>
            <person name="Priest M."/>
            <person name="Roberts A."/>
            <person name="Saif S."/>
            <person name="Shea T."/>
            <person name="Sisk P."/>
            <person name="Sykes S."/>
            <person name="Wortman J."/>
            <person name="Nusbaum C."/>
            <person name="Birren B."/>
        </authorList>
    </citation>
    <scope>NUCLEOTIDE SEQUENCE [LARGE SCALE GENOMIC DNA]</scope>
    <source>
        <strain evidence="5 6">ANC 3835</strain>
    </source>
</reference>
<dbReference type="PANTHER" id="PTHR43300:SF11">
    <property type="entry name" value="ACETYLTRANSFERASE RV3034C-RELATED"/>
    <property type="match status" value="1"/>
</dbReference>
<dbReference type="PATRIC" id="fig|1217649.3.peg.1119"/>
<keyword evidence="4" id="KW-0012">Acyltransferase</keyword>
<evidence type="ECO:0000256" key="3">
    <source>
        <dbReference type="ARBA" id="ARBA00022737"/>
    </source>
</evidence>
<name>N9E4Y7_9GAMM</name>
<dbReference type="AlphaFoldDB" id="N9E4Y7"/>
<dbReference type="OrthoDB" id="9815592at2"/>
<evidence type="ECO:0000313" key="6">
    <source>
        <dbReference type="Proteomes" id="UP000018417"/>
    </source>
</evidence>
<dbReference type="InterPro" id="IPR018357">
    <property type="entry name" value="Hexapep_transf_CS"/>
</dbReference>
<dbReference type="GO" id="GO:0016746">
    <property type="term" value="F:acyltransferase activity"/>
    <property type="evidence" value="ECO:0007669"/>
    <property type="project" value="UniProtKB-KW"/>
</dbReference>
<evidence type="ECO:0000256" key="4">
    <source>
        <dbReference type="ARBA" id="ARBA00023315"/>
    </source>
</evidence>
<evidence type="ECO:0000256" key="2">
    <source>
        <dbReference type="ARBA" id="ARBA00022679"/>
    </source>
</evidence>
<proteinExistence type="inferred from homology"/>
<keyword evidence="3" id="KW-0677">Repeat</keyword>
<accession>N9E4Y7</accession>
<dbReference type="Gene3D" id="2.160.10.10">
    <property type="entry name" value="Hexapeptide repeat proteins"/>
    <property type="match status" value="1"/>
</dbReference>
<dbReference type="InterPro" id="IPR001451">
    <property type="entry name" value="Hexapep"/>
</dbReference>
<dbReference type="Pfam" id="PF00132">
    <property type="entry name" value="Hexapep"/>
    <property type="match status" value="1"/>
</dbReference>
<comment type="caution">
    <text evidence="5">The sequence shown here is derived from an EMBL/GenBank/DDBJ whole genome shotgun (WGS) entry which is preliminary data.</text>
</comment>
<dbReference type="InterPro" id="IPR011004">
    <property type="entry name" value="Trimer_LpxA-like_sf"/>
</dbReference>
<dbReference type="EMBL" id="APQK01000011">
    <property type="protein sequence ID" value="ENW05212.1"/>
    <property type="molecule type" value="Genomic_DNA"/>
</dbReference>
<dbReference type="HOGENOM" id="CLU_051638_5_0_6"/>
<sequence>MTQHKGLLSNDITKIEFYKIARNLEYLNINMNFMKKNPKKIVYLNNDLKIEGNNNFYNFVSSLCTIGAFSYSSSNFGYGVSIGRYCSLASNIKIMGAHHFPEWVSTSPHFYAENYHDVDPFSITHIQRTRRNVEIGSDVWIGADVVLKSDIKIGNGAIIASNSIVTKDVPPYMIVGGNPAKNIKARFNENIIEKLDELKWWRFHKKNLTGLLFNHPIKFIDQLEERILSKKLEEYTPKIFTKDDLLNSLISTSSFNFSNKDI</sequence>
<evidence type="ECO:0000256" key="1">
    <source>
        <dbReference type="ARBA" id="ARBA00007274"/>
    </source>
</evidence>
<evidence type="ECO:0000313" key="5">
    <source>
        <dbReference type="EMBL" id="ENW05212.1"/>
    </source>
</evidence>
<evidence type="ECO:0008006" key="7">
    <source>
        <dbReference type="Google" id="ProtNLM"/>
    </source>
</evidence>